<gene>
    <name evidence="3" type="ORF">FOXB_06393</name>
</gene>
<dbReference type="Gene3D" id="3.40.50.1820">
    <property type="entry name" value="alpha/beta hydrolase"/>
    <property type="match status" value="1"/>
</dbReference>
<evidence type="ECO:0000313" key="3">
    <source>
        <dbReference type="EMBL" id="EGU83086.1"/>
    </source>
</evidence>
<dbReference type="Gene3D" id="1.10.10.800">
    <property type="match status" value="1"/>
</dbReference>
<dbReference type="InterPro" id="IPR029058">
    <property type="entry name" value="AB_hydrolase_fold"/>
</dbReference>
<dbReference type="PANTHER" id="PTHR47751">
    <property type="entry name" value="SUPERFAMILY HYDROLASE, PUTATIVE (AFU_ORTHOLOGUE AFUA_2G16580)-RELATED"/>
    <property type="match status" value="1"/>
</dbReference>
<name>F9FJ14_FUSOF</name>
<dbReference type="AlphaFoldDB" id="F9FJ14"/>
<organism evidence="3">
    <name type="scientific">Fusarium oxysporum (strain Fo5176)</name>
    <name type="common">Fusarium vascular wilt</name>
    <dbReference type="NCBI Taxonomy" id="660025"/>
    <lineage>
        <taxon>Eukaryota</taxon>
        <taxon>Fungi</taxon>
        <taxon>Dikarya</taxon>
        <taxon>Ascomycota</taxon>
        <taxon>Pezizomycotina</taxon>
        <taxon>Sordariomycetes</taxon>
        <taxon>Hypocreomycetidae</taxon>
        <taxon>Hypocreales</taxon>
        <taxon>Nectriaceae</taxon>
        <taxon>Fusarium</taxon>
        <taxon>Fusarium oxysporum species complex</taxon>
    </lineage>
</organism>
<comment type="similarity">
    <text evidence="1">Belongs to the polyketide transferase af380 family.</text>
</comment>
<reference evidence="3" key="1">
    <citation type="journal article" date="2012" name="Mol. Plant Microbe Interact.">
        <title>A highly conserved effector in Fusarium oxysporum is required for full virulence on Arabidopsis.</title>
        <authorList>
            <person name="Thatcher L.F."/>
            <person name="Gardiner D.M."/>
            <person name="Kazan K."/>
            <person name="Manners J."/>
        </authorList>
    </citation>
    <scope>NUCLEOTIDE SEQUENCE [LARGE SCALE GENOMIC DNA]</scope>
    <source>
        <strain evidence="3">Fo5176</strain>
    </source>
</reference>
<accession>F9FJ14</accession>
<dbReference type="InterPro" id="IPR051411">
    <property type="entry name" value="Polyketide_trans_af380"/>
</dbReference>
<protein>
    <submittedName>
        <fullName evidence="3">Uncharacterized protein</fullName>
    </submittedName>
</protein>
<evidence type="ECO:0000256" key="1">
    <source>
        <dbReference type="ARBA" id="ARBA00029464"/>
    </source>
</evidence>
<dbReference type="SUPFAM" id="SSF53474">
    <property type="entry name" value="alpha/beta-Hydrolases"/>
    <property type="match status" value="1"/>
</dbReference>
<dbReference type="OrthoDB" id="2498029at2759"/>
<sequence length="340" mass="37728">MGLPRRDIEFRACDGITLRGWLYPQPEPSPCIIMTHGLGGTRHFLLPNFASAFHDAGDGLPRQESNPPLQQADYYDAFNFAASIPCVDKDKIVYWGSSFSGGNVIYAAAIDKRIKAAIVQCPAVSGEVRSLAFKDRIPTLLEDRRQITSGLDPPTVPLVAADRESSDPATTNAMFPTKDAYDLMSLQKTCGSRWENYITSQTQLHMLSFEGQSMIHRVSPTPLLFVVPGNDVLNYLCIPLCHSISEDKGSVRPNLDTLSNPLCMVLVGTKAALRSVRLSQLDQIRRLEAPPWRFTVNPSEPEPEAALVKTRTFSRCWYPKWTRARTFLPNSPAPGFLTSS</sequence>
<dbReference type="EMBL" id="AFQF01001949">
    <property type="protein sequence ID" value="EGU83086.1"/>
    <property type="molecule type" value="Genomic_DNA"/>
</dbReference>
<proteinExistence type="inferred from homology"/>
<comment type="caution">
    <text evidence="3">The sequence shown here is derived from an EMBL/GenBank/DDBJ whole genome shotgun (WGS) entry which is preliminary data.</text>
</comment>
<evidence type="ECO:0000256" key="2">
    <source>
        <dbReference type="SAM" id="MobiDB-lite"/>
    </source>
</evidence>
<dbReference type="PANTHER" id="PTHR47751:SF2">
    <property type="entry name" value="DLTD N-TERMINAL DOMAIN PROTEIN (AFU_ORTHOLOGUE AFUA_8G00380)-RELATED"/>
    <property type="match status" value="1"/>
</dbReference>
<feature type="region of interest" description="Disordered" evidence="2">
    <location>
        <begin position="152"/>
        <end position="172"/>
    </location>
</feature>